<gene>
    <name evidence="2" type="ORF">L1049_016842</name>
</gene>
<proteinExistence type="predicted"/>
<reference evidence="2 3" key="1">
    <citation type="journal article" date="2024" name="Plant J.">
        <title>Genome sequences and population genomics reveal climatic adaptation and genomic divergence between two closely related sweetgum species.</title>
        <authorList>
            <person name="Xu W.Q."/>
            <person name="Ren C.Q."/>
            <person name="Zhang X.Y."/>
            <person name="Comes H.P."/>
            <person name="Liu X.H."/>
            <person name="Li Y.G."/>
            <person name="Kettle C.J."/>
            <person name="Jalonen R."/>
            <person name="Gaisberger H."/>
            <person name="Ma Y.Z."/>
            <person name="Qiu Y.X."/>
        </authorList>
    </citation>
    <scope>NUCLEOTIDE SEQUENCE [LARGE SCALE GENOMIC DNA]</scope>
    <source>
        <strain evidence="2">Hangzhou</strain>
    </source>
</reference>
<keyword evidence="3" id="KW-1185">Reference proteome</keyword>
<evidence type="ECO:0000313" key="3">
    <source>
        <dbReference type="Proteomes" id="UP001415857"/>
    </source>
</evidence>
<feature type="region of interest" description="Disordered" evidence="1">
    <location>
        <begin position="1"/>
        <end position="34"/>
    </location>
</feature>
<evidence type="ECO:0000256" key="1">
    <source>
        <dbReference type="SAM" id="MobiDB-lite"/>
    </source>
</evidence>
<dbReference type="AlphaFoldDB" id="A0AAP0X3C6"/>
<feature type="compositionally biased region" description="Basic and acidic residues" evidence="1">
    <location>
        <begin position="1"/>
        <end position="11"/>
    </location>
</feature>
<name>A0AAP0X3C6_LIQFO</name>
<sequence length="125" mass="14366">MNSKKANDRVLDSSTSSNQAVLMEKTHKTKDTANSNLERAVAQRALFGSHHRRFGGRNTANHDARFHFEPLSTLLLYLGELYIDHCNRDPSISYHEKDQLWDFRLNFLLEHGLLLPNATENGMRT</sequence>
<evidence type="ECO:0000313" key="2">
    <source>
        <dbReference type="EMBL" id="KAK9288386.1"/>
    </source>
</evidence>
<dbReference type="EMBL" id="JBBPBK010000003">
    <property type="protein sequence ID" value="KAK9288386.1"/>
    <property type="molecule type" value="Genomic_DNA"/>
</dbReference>
<organism evidence="2 3">
    <name type="scientific">Liquidambar formosana</name>
    <name type="common">Formosan gum</name>
    <dbReference type="NCBI Taxonomy" id="63359"/>
    <lineage>
        <taxon>Eukaryota</taxon>
        <taxon>Viridiplantae</taxon>
        <taxon>Streptophyta</taxon>
        <taxon>Embryophyta</taxon>
        <taxon>Tracheophyta</taxon>
        <taxon>Spermatophyta</taxon>
        <taxon>Magnoliopsida</taxon>
        <taxon>eudicotyledons</taxon>
        <taxon>Gunneridae</taxon>
        <taxon>Pentapetalae</taxon>
        <taxon>Saxifragales</taxon>
        <taxon>Altingiaceae</taxon>
        <taxon>Liquidambar</taxon>
    </lineage>
</organism>
<dbReference type="Proteomes" id="UP001415857">
    <property type="component" value="Unassembled WGS sequence"/>
</dbReference>
<protein>
    <submittedName>
        <fullName evidence="2">Uncharacterized protein</fullName>
    </submittedName>
</protein>
<accession>A0AAP0X3C6</accession>
<comment type="caution">
    <text evidence="2">The sequence shown here is derived from an EMBL/GenBank/DDBJ whole genome shotgun (WGS) entry which is preliminary data.</text>
</comment>